<dbReference type="Pfam" id="PF01636">
    <property type="entry name" value="APH"/>
    <property type="match status" value="1"/>
</dbReference>
<name>A0ABR1KK29_9PEZI</name>
<evidence type="ECO:0000313" key="3">
    <source>
        <dbReference type="EMBL" id="KAK7516442.1"/>
    </source>
</evidence>
<feature type="region of interest" description="Disordered" evidence="1">
    <location>
        <begin position="1"/>
        <end position="117"/>
    </location>
</feature>
<feature type="compositionally biased region" description="Polar residues" evidence="1">
    <location>
        <begin position="55"/>
        <end position="69"/>
    </location>
</feature>
<evidence type="ECO:0000313" key="4">
    <source>
        <dbReference type="Proteomes" id="UP001363622"/>
    </source>
</evidence>
<dbReference type="PANTHER" id="PTHR21310">
    <property type="entry name" value="AMINOGLYCOSIDE PHOSPHOTRANSFERASE-RELATED-RELATED"/>
    <property type="match status" value="1"/>
</dbReference>
<dbReference type="Proteomes" id="UP001363622">
    <property type="component" value="Unassembled WGS sequence"/>
</dbReference>
<feature type="domain" description="Aminoglycoside phosphotransferase" evidence="2">
    <location>
        <begin position="372"/>
        <end position="638"/>
    </location>
</feature>
<dbReference type="InterPro" id="IPR011009">
    <property type="entry name" value="Kinase-like_dom_sf"/>
</dbReference>
<dbReference type="InterPro" id="IPR002575">
    <property type="entry name" value="Aminoglycoside_PTrfase"/>
</dbReference>
<accession>A0ABR1KK29</accession>
<protein>
    <recommendedName>
        <fullName evidence="2">Aminoglycoside phosphotransferase domain-containing protein</fullName>
    </recommendedName>
</protein>
<sequence length="745" mass="85292">MGKKKSDKMVGASHDEAFTSAANTDSPATSKYQTRTKTTAQWKDSWQTPERAGSSHATASGQGRVNFSTPPAGGNSERRRSSSCAQTDAPSAGEDSGGNVRVSQDSKGSGRSKFKAKVKGLFSKKSSKTLYADARHATTTIDIPHRPAHDFSSSAYQDDWKLSPQQGRTSCYYRPGLDALLAEGQAQNQLYGDAGQYKAATHIRLPPSMIRARRPMDLNLGPRRRGNWNVLRTSRRGEWLFIEKPTLGNGDPKLPLLYPEDCHVPTRPRYKFERPPHTARALRSMLTYKYNHNRDKAEPVWKIDNESQLGMVRKVAMRKLQMIGFNLNRHFVKIDFGYDDPWGRMFHILVTHVDTHARYEWILYCCLPKFPKYKLRSVVATMMYLREHTDLPVPRVVAHEYDTNNPLGMEFMMVERLPGFQYNTVEKRLSFEAKKTFARGIADLVDGLSRLRFSDIGNIHRDFEAPNDAGSYFVDICTEPHLIKDMRIDYPVPRGPFKSLYEYYSAHIAVVKNEAQDHRQEERLAWWFPSQVDPKRKTKDERTVNEMVKERLKSFDADEDGPWDFMPPPTYSHDDLQLLPTYCDAFQNILHFLVKNQEFPLGATRLAHFNLSKENILVNGAGQVTGILDWDYTWVAPPELIPKYPRCLPDLNEEAAEPMLSFAADDGDAAREDKWEEMLLAMEYEDRLRELGSPHLDVLHHDRNPLLAKMEKFLRRVPSMETFMNFLDEVESSRKAEGAAEEESL</sequence>
<dbReference type="PANTHER" id="PTHR21310:SF13">
    <property type="entry name" value="AMINOGLYCOSIDE PHOSPHOTRANSFERASE DOMAIN-CONTAINING PROTEIN"/>
    <property type="match status" value="1"/>
</dbReference>
<dbReference type="EMBL" id="JBBPHU010000006">
    <property type="protein sequence ID" value="KAK7516442.1"/>
    <property type="molecule type" value="Genomic_DNA"/>
</dbReference>
<proteinExistence type="predicted"/>
<keyword evidence="4" id="KW-1185">Reference proteome</keyword>
<comment type="caution">
    <text evidence="3">The sequence shown here is derived from an EMBL/GenBank/DDBJ whole genome shotgun (WGS) entry which is preliminary data.</text>
</comment>
<dbReference type="SUPFAM" id="SSF56112">
    <property type="entry name" value="Protein kinase-like (PK-like)"/>
    <property type="match status" value="1"/>
</dbReference>
<evidence type="ECO:0000256" key="1">
    <source>
        <dbReference type="SAM" id="MobiDB-lite"/>
    </source>
</evidence>
<organism evidence="3 4">
    <name type="scientific">Phyllosticta citriasiana</name>
    <dbReference type="NCBI Taxonomy" id="595635"/>
    <lineage>
        <taxon>Eukaryota</taxon>
        <taxon>Fungi</taxon>
        <taxon>Dikarya</taxon>
        <taxon>Ascomycota</taxon>
        <taxon>Pezizomycotina</taxon>
        <taxon>Dothideomycetes</taxon>
        <taxon>Dothideomycetes incertae sedis</taxon>
        <taxon>Botryosphaeriales</taxon>
        <taxon>Phyllostictaceae</taxon>
        <taxon>Phyllosticta</taxon>
    </lineage>
</organism>
<gene>
    <name evidence="3" type="ORF">IWZ03DRAFT_440915</name>
</gene>
<feature type="compositionally biased region" description="Polar residues" evidence="1">
    <location>
        <begin position="20"/>
        <end position="48"/>
    </location>
</feature>
<dbReference type="InterPro" id="IPR051678">
    <property type="entry name" value="AGP_Transferase"/>
</dbReference>
<evidence type="ECO:0000259" key="2">
    <source>
        <dbReference type="Pfam" id="PF01636"/>
    </source>
</evidence>
<reference evidence="3 4" key="1">
    <citation type="submission" date="2024-04" db="EMBL/GenBank/DDBJ databases">
        <title>Phyllosticta paracitricarpa is synonymous to the EU quarantine fungus P. citricarpa based on phylogenomic analyses.</title>
        <authorList>
            <consortium name="Lawrence Berkeley National Laboratory"/>
            <person name="Van Ingen-Buijs V.A."/>
            <person name="Van Westerhoven A.C."/>
            <person name="Haridas S."/>
            <person name="Skiadas P."/>
            <person name="Martin F."/>
            <person name="Groenewald J.Z."/>
            <person name="Crous P.W."/>
            <person name="Seidl M.F."/>
        </authorList>
    </citation>
    <scope>NUCLEOTIDE SEQUENCE [LARGE SCALE GENOMIC DNA]</scope>
    <source>
        <strain evidence="3 4">CBS 123371</strain>
    </source>
</reference>